<proteinExistence type="inferred from homology"/>
<sequence>MIYKILNSWRISFFFNLATFIIQQLGLYYILFDYNKLILLISIFDIYIFIHFCFNYSQSFGAVKGGTCWLLYVYSISIKVIFVYFFAFKDEVVLEDMNKDYYNKSVIFLLLSLSTLIYTALSIKSYKQLYPNEIPISNEKIFHNDLILHVVIDLFDIFELLFTLLKLSYIIKNTNFWIKICGGVLISFSLYLNAYSFPIISIVREKNNKNLDLGDIYFCKKHAAVIGIILIDIPFMILRFYFLTFFFSSIHFQPLLIKNICFIPIKCIKIKYCNLIFEKLRKKIDYSNYTNKDKAVKSDEDNYSPYHIKSANKSNLMDISLIHKKSLLDFNDILNNSFDIKSINSLKNDTTINYTKKNTCLNINHKNDNIIESDQCHKIPTSASIYFDSQIENQILNYRKINKDKISKKIIMKKLMYTNVSNNERYRSYLDDTLKISYLNQLRLMIPYIIYCLGKIAMSIVFYIFYKKMGINDLKYILTESKRYSQLIEHHNIIFIVSLSIILGNSIISFFSFIFLASFIEVLFLTFFIFIKCFSDFLFLLLLVYNDVFEIFLRNLNQTNKYTPYFFLIFAVIPSFKIIRNIYIFLCSLSGRQFIGYIIRPFNSAKNKSKLPNFLNIREYNNNISQNSNYLNDEFNLFNKELYSKNGFKGDEKGFISIASLLIYINTKNMHGLCSLSTLIIGNNFIKNLRLNYNLRNNHFLLIIITFFTRFSLLLFLYVHYNSNNTLHNYIKYIYYFISAVFLLDFLLKCLYMFLSHNLRLCASYNLELKSIYEDIYYYSKNKKENHKNYLKDIYKKYLINNFYYYTIPLFSEFI</sequence>
<feature type="transmembrane region" description="Helical" evidence="2">
    <location>
        <begin position="177"/>
        <end position="203"/>
    </location>
</feature>
<feature type="transmembrane region" description="Helical" evidence="2">
    <location>
        <begin position="523"/>
        <end position="545"/>
    </location>
</feature>
<feature type="transmembrane region" description="Helical" evidence="2">
    <location>
        <begin position="565"/>
        <end position="586"/>
    </location>
</feature>
<feature type="transmembrane region" description="Helical" evidence="2">
    <location>
        <begin position="37"/>
        <end position="57"/>
    </location>
</feature>
<dbReference type="GeneID" id="39734782"/>
<name>A0A1J1H188_PLARL</name>
<feature type="transmembrane region" description="Helical" evidence="2">
    <location>
        <begin position="107"/>
        <end position="126"/>
    </location>
</feature>
<evidence type="ECO:0000313" key="4">
    <source>
        <dbReference type="Proteomes" id="UP000220158"/>
    </source>
</evidence>
<feature type="transmembrane region" description="Helical" evidence="2">
    <location>
        <begin position="146"/>
        <end position="171"/>
    </location>
</feature>
<accession>A0A1J1H188</accession>
<keyword evidence="2" id="KW-0812">Transmembrane</keyword>
<feature type="transmembrane region" description="Helical" evidence="2">
    <location>
        <begin position="224"/>
        <end position="250"/>
    </location>
</feature>
<feature type="transmembrane region" description="Helical" evidence="2">
    <location>
        <begin position="733"/>
        <end position="755"/>
    </location>
</feature>
<evidence type="ECO:0000256" key="1">
    <source>
        <dbReference type="ARBA" id="ARBA00007711"/>
    </source>
</evidence>
<evidence type="ECO:0000256" key="2">
    <source>
        <dbReference type="SAM" id="Phobius"/>
    </source>
</evidence>
<dbReference type="InterPro" id="IPR032776">
    <property type="entry name" value="CECR6/TMEM121"/>
</dbReference>
<evidence type="ECO:0000313" key="3">
    <source>
        <dbReference type="EMBL" id="CRG98682.1"/>
    </source>
</evidence>
<feature type="transmembrane region" description="Helical" evidence="2">
    <location>
        <begin position="493"/>
        <end position="516"/>
    </location>
</feature>
<comment type="similarity">
    <text evidence="1">Belongs to the TMEM121 family.</text>
</comment>
<dbReference type="OrthoDB" id="391274at2759"/>
<keyword evidence="2" id="KW-0472">Membrane</keyword>
<dbReference type="VEuPathDB" id="PlasmoDB:PRELSG_0403200"/>
<evidence type="ECO:0008006" key="5">
    <source>
        <dbReference type="Google" id="ProtNLM"/>
    </source>
</evidence>
<feature type="transmembrane region" description="Helical" evidence="2">
    <location>
        <begin position="12"/>
        <end position="31"/>
    </location>
</feature>
<dbReference type="OMA" id="QFIGYII"/>
<dbReference type="AlphaFoldDB" id="A0A1J1H188"/>
<dbReference type="EMBL" id="LN835299">
    <property type="protein sequence ID" value="CRG98682.1"/>
    <property type="molecule type" value="Genomic_DNA"/>
</dbReference>
<dbReference type="RefSeq" id="XP_028531691.1">
    <property type="nucleotide sequence ID" value="XM_028680167.1"/>
</dbReference>
<feature type="transmembrane region" description="Helical" evidence="2">
    <location>
        <begin position="69"/>
        <end position="87"/>
    </location>
</feature>
<gene>
    <name evidence="3" type="ORF">PRELSG_0403200</name>
</gene>
<feature type="transmembrane region" description="Helical" evidence="2">
    <location>
        <begin position="445"/>
        <end position="466"/>
    </location>
</feature>
<organism evidence="3 4">
    <name type="scientific">Plasmodium relictum</name>
    <dbReference type="NCBI Taxonomy" id="85471"/>
    <lineage>
        <taxon>Eukaryota</taxon>
        <taxon>Sar</taxon>
        <taxon>Alveolata</taxon>
        <taxon>Apicomplexa</taxon>
        <taxon>Aconoidasida</taxon>
        <taxon>Haemosporida</taxon>
        <taxon>Plasmodiidae</taxon>
        <taxon>Plasmodium</taxon>
        <taxon>Plasmodium (Haemamoeba)</taxon>
    </lineage>
</organism>
<dbReference type="Pfam" id="PF14997">
    <property type="entry name" value="CECR6_TMEM121"/>
    <property type="match status" value="1"/>
</dbReference>
<feature type="transmembrane region" description="Helical" evidence="2">
    <location>
        <begin position="700"/>
        <end position="721"/>
    </location>
</feature>
<dbReference type="KEGG" id="prel:PRELSG_0403200"/>
<keyword evidence="4" id="KW-1185">Reference proteome</keyword>
<keyword evidence="2" id="KW-1133">Transmembrane helix</keyword>
<dbReference type="Proteomes" id="UP000220158">
    <property type="component" value="Chromosome 4"/>
</dbReference>
<protein>
    <recommendedName>
        <fullName evidence="5">TMEM121 domain-containing protein</fullName>
    </recommendedName>
</protein>
<reference evidence="3 4" key="1">
    <citation type="submission" date="2015-04" db="EMBL/GenBank/DDBJ databases">
        <authorList>
            <consortium name="Pathogen Informatics"/>
        </authorList>
    </citation>
    <scope>NUCLEOTIDE SEQUENCE [LARGE SCALE GENOMIC DNA]</scope>
    <source>
        <strain evidence="3 4">SGS1</strain>
    </source>
</reference>